<feature type="chain" id="PRO_5022905382" evidence="1">
    <location>
        <begin position="26"/>
        <end position="335"/>
    </location>
</feature>
<dbReference type="Pfam" id="PF09084">
    <property type="entry name" value="NMT1"/>
    <property type="match status" value="1"/>
</dbReference>
<dbReference type="PANTHER" id="PTHR31528:SF3">
    <property type="entry name" value="THIAMINE BIOSYNTHESIS PROTEIN HI_0357-RELATED"/>
    <property type="match status" value="1"/>
</dbReference>
<dbReference type="Proteomes" id="UP000307874">
    <property type="component" value="Unassembled WGS sequence"/>
</dbReference>
<reference evidence="3 4" key="2">
    <citation type="submission" date="2019-06" db="EMBL/GenBank/DDBJ databases">
        <title>Martelella lutilitoris sp. nov., isolated from a tidal mudflat.</title>
        <authorList>
            <person name="Kim Y.-J."/>
        </authorList>
    </citation>
    <scope>NUCLEOTIDE SEQUENCE [LARGE SCALE GENOMIC DNA]</scope>
    <source>
        <strain evidence="3 4">GH2-6</strain>
    </source>
</reference>
<dbReference type="InterPro" id="IPR015168">
    <property type="entry name" value="SsuA/THI5"/>
</dbReference>
<dbReference type="SUPFAM" id="SSF53850">
    <property type="entry name" value="Periplasmic binding protein-like II"/>
    <property type="match status" value="1"/>
</dbReference>
<feature type="domain" description="SsuA/THI5-like" evidence="2">
    <location>
        <begin position="39"/>
        <end position="240"/>
    </location>
</feature>
<keyword evidence="4" id="KW-1185">Reference proteome</keyword>
<reference evidence="3 4" key="1">
    <citation type="submission" date="2019-05" db="EMBL/GenBank/DDBJ databases">
        <authorList>
            <person name="Lee S.D."/>
        </authorList>
    </citation>
    <scope>NUCLEOTIDE SEQUENCE [LARGE SCALE GENOMIC DNA]</scope>
    <source>
        <strain evidence="3 4">GH2-6</strain>
    </source>
</reference>
<protein>
    <submittedName>
        <fullName evidence="3">ABC transporter substrate-binding protein</fullName>
    </submittedName>
</protein>
<dbReference type="RefSeq" id="WP_138747604.1">
    <property type="nucleotide sequence ID" value="NZ_VCLB01000003.1"/>
</dbReference>
<dbReference type="OrthoDB" id="5372616at2"/>
<feature type="signal peptide" evidence="1">
    <location>
        <begin position="1"/>
        <end position="25"/>
    </location>
</feature>
<evidence type="ECO:0000256" key="1">
    <source>
        <dbReference type="SAM" id="SignalP"/>
    </source>
</evidence>
<name>A0A5C4JU00_9HYPH</name>
<evidence type="ECO:0000313" key="3">
    <source>
        <dbReference type="EMBL" id="TNB48700.1"/>
    </source>
</evidence>
<dbReference type="Gene3D" id="3.40.190.10">
    <property type="entry name" value="Periplasmic binding protein-like II"/>
    <property type="match status" value="2"/>
</dbReference>
<dbReference type="EMBL" id="VCLB01000003">
    <property type="protein sequence ID" value="TNB48700.1"/>
    <property type="molecule type" value="Genomic_DNA"/>
</dbReference>
<evidence type="ECO:0000313" key="4">
    <source>
        <dbReference type="Proteomes" id="UP000307874"/>
    </source>
</evidence>
<proteinExistence type="predicted"/>
<dbReference type="PANTHER" id="PTHR31528">
    <property type="entry name" value="4-AMINO-5-HYDROXYMETHYL-2-METHYLPYRIMIDINE PHOSPHATE SYNTHASE THI11-RELATED"/>
    <property type="match status" value="1"/>
</dbReference>
<dbReference type="GO" id="GO:0009228">
    <property type="term" value="P:thiamine biosynthetic process"/>
    <property type="evidence" value="ECO:0007669"/>
    <property type="project" value="InterPro"/>
</dbReference>
<gene>
    <name evidence="3" type="ORF">FF124_06110</name>
</gene>
<keyword evidence="1" id="KW-0732">Signal</keyword>
<accession>A0A5C4JU00</accession>
<sequence>MSTTSKTAALAGAALMAAAATPAFALDEVSYGTNWLAQAEHGGFYQAVADGTYEKYGLDVTIVQGGPQAANRALLIAGKVDFYMGSPQGELDAVVEDIPLIDVAAMFQKDPQILMAHPDQGIEEFADLAKLPTIFMGKDGFLSYFQWMKANFDGFDDAQYKPYTFNPAPFIADPQSAQQGYLTSEPYSVEKEAGWSPKVFLLADSGYSPYSTMITAQKKLVEENPDLVQRFVDASIEGWYNYLYGDNAAANELIKADNPEMTDEQIAYSIEKMKEYGIVVSGDADEGGIGCITDAHYKTFFDDMVDIGLFTSDVDYTKAFTTQFVCKGVGKDLMK</sequence>
<comment type="caution">
    <text evidence="3">The sequence shown here is derived from an EMBL/GenBank/DDBJ whole genome shotgun (WGS) entry which is preliminary data.</text>
</comment>
<dbReference type="InterPro" id="IPR027939">
    <property type="entry name" value="NMT1/THI5"/>
</dbReference>
<evidence type="ECO:0000259" key="2">
    <source>
        <dbReference type="Pfam" id="PF09084"/>
    </source>
</evidence>
<organism evidence="3 4">
    <name type="scientific">Martelella lutilitoris</name>
    <dbReference type="NCBI Taxonomy" id="2583532"/>
    <lineage>
        <taxon>Bacteria</taxon>
        <taxon>Pseudomonadati</taxon>
        <taxon>Pseudomonadota</taxon>
        <taxon>Alphaproteobacteria</taxon>
        <taxon>Hyphomicrobiales</taxon>
        <taxon>Aurantimonadaceae</taxon>
        <taxon>Martelella</taxon>
    </lineage>
</organism>
<dbReference type="AlphaFoldDB" id="A0A5C4JU00"/>